<evidence type="ECO:0000256" key="1">
    <source>
        <dbReference type="PROSITE-ProRule" id="PRU00285"/>
    </source>
</evidence>
<dbReference type="SUPFAM" id="SSF49764">
    <property type="entry name" value="HSP20-like chaperones"/>
    <property type="match status" value="1"/>
</dbReference>
<dbReference type="InterPro" id="IPR002068">
    <property type="entry name" value="A-crystallin/Hsp20_dom"/>
</dbReference>
<dbReference type="PANTHER" id="PTHR11527">
    <property type="entry name" value="HEAT-SHOCK PROTEIN 20 FAMILY MEMBER"/>
    <property type="match status" value="1"/>
</dbReference>
<evidence type="ECO:0000313" key="5">
    <source>
        <dbReference type="Proteomes" id="UP000612362"/>
    </source>
</evidence>
<dbReference type="AlphaFoldDB" id="A0A8J3I1W9"/>
<dbReference type="RefSeq" id="WP_220193420.1">
    <property type="nucleotide sequence ID" value="NZ_BNJF01000001.1"/>
</dbReference>
<gene>
    <name evidence="4" type="ORF">KSX_21470</name>
</gene>
<dbReference type="InterPro" id="IPR031107">
    <property type="entry name" value="Small_HSP"/>
</dbReference>
<name>A0A8J3I1W9_9CHLR</name>
<evidence type="ECO:0000313" key="4">
    <source>
        <dbReference type="EMBL" id="GHO43984.1"/>
    </source>
</evidence>
<dbReference type="EMBL" id="BNJF01000001">
    <property type="protein sequence ID" value="GHO43984.1"/>
    <property type="molecule type" value="Genomic_DNA"/>
</dbReference>
<comment type="similarity">
    <text evidence="1 2">Belongs to the small heat shock protein (HSP20) family.</text>
</comment>
<organism evidence="4 5">
    <name type="scientific">Ktedonospora formicarum</name>
    <dbReference type="NCBI Taxonomy" id="2778364"/>
    <lineage>
        <taxon>Bacteria</taxon>
        <taxon>Bacillati</taxon>
        <taxon>Chloroflexota</taxon>
        <taxon>Ktedonobacteria</taxon>
        <taxon>Ktedonobacterales</taxon>
        <taxon>Ktedonobacteraceae</taxon>
        <taxon>Ktedonospora</taxon>
    </lineage>
</organism>
<comment type="caution">
    <text evidence="4">The sequence shown here is derived from an EMBL/GenBank/DDBJ whole genome shotgun (WGS) entry which is preliminary data.</text>
</comment>
<protein>
    <recommendedName>
        <fullName evidence="3">SHSP domain-containing protein</fullName>
    </recommendedName>
</protein>
<accession>A0A8J3I1W9</accession>
<evidence type="ECO:0000259" key="3">
    <source>
        <dbReference type="PROSITE" id="PS01031"/>
    </source>
</evidence>
<evidence type="ECO:0000256" key="2">
    <source>
        <dbReference type="RuleBase" id="RU003616"/>
    </source>
</evidence>
<feature type="domain" description="SHSP" evidence="3">
    <location>
        <begin position="41"/>
        <end position="159"/>
    </location>
</feature>
<proteinExistence type="inferred from homology"/>
<reference evidence="4" key="1">
    <citation type="submission" date="2020-10" db="EMBL/GenBank/DDBJ databases">
        <title>Taxonomic study of unclassified bacteria belonging to the class Ktedonobacteria.</title>
        <authorList>
            <person name="Yabe S."/>
            <person name="Wang C.M."/>
            <person name="Zheng Y."/>
            <person name="Sakai Y."/>
            <person name="Cavaletti L."/>
            <person name="Monciardini P."/>
            <person name="Donadio S."/>
        </authorList>
    </citation>
    <scope>NUCLEOTIDE SEQUENCE</scope>
    <source>
        <strain evidence="4">SOSP1-1</strain>
    </source>
</reference>
<dbReference type="InterPro" id="IPR008978">
    <property type="entry name" value="HSP20-like_chaperone"/>
</dbReference>
<dbReference type="Proteomes" id="UP000612362">
    <property type="component" value="Unassembled WGS sequence"/>
</dbReference>
<dbReference type="CDD" id="cd06464">
    <property type="entry name" value="ACD_sHsps-like"/>
    <property type="match status" value="1"/>
</dbReference>
<dbReference type="Pfam" id="PF00011">
    <property type="entry name" value="HSP20"/>
    <property type="match status" value="1"/>
</dbReference>
<dbReference type="PROSITE" id="PS01031">
    <property type="entry name" value="SHSP"/>
    <property type="match status" value="1"/>
</dbReference>
<keyword evidence="5" id="KW-1185">Reference proteome</keyword>
<dbReference type="Gene3D" id="2.60.40.790">
    <property type="match status" value="1"/>
</dbReference>
<sequence length="159" mass="18467">MRMRYRQVTYRSVGAGAQQQMEQHYRRLLNEALRQGQQSISHHSSTWRPLADILESPEMMVVKVELAGMTEEEIEVTLYEDALIISGTRQDIHGHLSNLYYHEAQVRYGPFRLEVFIPYPIQGDAVTARYEKGFLWVELPKLLQTEPEHAPIQSPETNV</sequence>